<dbReference type="InterPro" id="IPR003439">
    <property type="entry name" value="ABC_transporter-like_ATP-bd"/>
</dbReference>
<dbReference type="Pfam" id="PF00005">
    <property type="entry name" value="ABC_tran"/>
    <property type="match status" value="1"/>
</dbReference>
<dbReference type="PANTHER" id="PTHR43158:SF1">
    <property type="entry name" value="ABC TRANSPORTER, ATP-BINDING PROTEIN"/>
    <property type="match status" value="1"/>
</dbReference>
<dbReference type="Gene3D" id="3.40.50.300">
    <property type="entry name" value="P-loop containing nucleotide triphosphate hydrolases"/>
    <property type="match status" value="1"/>
</dbReference>
<evidence type="ECO:0000256" key="1">
    <source>
        <dbReference type="ARBA" id="ARBA00022741"/>
    </source>
</evidence>
<dbReference type="EMBL" id="AYZO01000002">
    <property type="protein sequence ID" value="KRN14558.1"/>
    <property type="molecule type" value="Genomic_DNA"/>
</dbReference>
<evidence type="ECO:0000313" key="5">
    <source>
        <dbReference type="EMBL" id="KRN14558.1"/>
    </source>
</evidence>
<dbReference type="RefSeq" id="WP_008474187.1">
    <property type="nucleotide sequence ID" value="NZ_AYZO01000002.1"/>
</dbReference>
<dbReference type="STRING" id="1423751.FC38_GL000641"/>
<keyword evidence="7" id="KW-1185">Reference proteome</keyword>
<dbReference type="SUPFAM" id="SSF52540">
    <property type="entry name" value="P-loop containing nucleoside triphosphate hydrolases"/>
    <property type="match status" value="1"/>
</dbReference>
<dbReference type="SMART" id="SM00382">
    <property type="entry name" value="AAA"/>
    <property type="match status" value="1"/>
</dbReference>
<dbReference type="OrthoDB" id="9804819at2"/>
<dbReference type="PANTHER" id="PTHR43158">
    <property type="entry name" value="SKFA PEPTIDE EXPORT ATP-BINDING PROTEIN SKFE"/>
    <property type="match status" value="1"/>
</dbReference>
<dbReference type="EMBL" id="CAKC01000093">
    <property type="protein sequence ID" value="CCI87845.1"/>
    <property type="molecule type" value="Genomic_DNA"/>
</dbReference>
<reference evidence="4 6" key="1">
    <citation type="submission" date="2012-06" db="EMBL/GenBank/DDBJ databases">
        <title>Draft genome sequence of Lactobacillus gigeriorum CRBIP 24.85T, isolated from chicken crop.</title>
        <authorList>
            <person name="Cousin S."/>
            <person name="Ma L."/>
            <person name="Creno S."/>
            <person name="Clermont D."/>
            <person name="Loux V."/>
            <person name="Bizet C."/>
            <person name="Bouchier C."/>
        </authorList>
    </citation>
    <scope>NUCLEOTIDE SEQUENCE [LARGE SCALE GENOMIC DNA]</scope>
    <source>
        <strain evidence="6">CRBIP 24.85T</strain>
        <strain evidence="4">Type strain: CRBIP 24.85</strain>
    </source>
</reference>
<evidence type="ECO:0000313" key="4">
    <source>
        <dbReference type="EMBL" id="CCI87845.1"/>
    </source>
</evidence>
<dbReference type="GO" id="GO:0016887">
    <property type="term" value="F:ATP hydrolysis activity"/>
    <property type="evidence" value="ECO:0007669"/>
    <property type="project" value="InterPro"/>
</dbReference>
<dbReference type="PATRIC" id="fig|1423751.3.peg.664"/>
<keyword evidence="2 4" id="KW-0067">ATP-binding</keyword>
<evidence type="ECO:0000259" key="3">
    <source>
        <dbReference type="PROSITE" id="PS50893"/>
    </source>
</evidence>
<reference evidence="5 7" key="2">
    <citation type="journal article" date="2015" name="Genome Announc.">
        <title>Expanding the biotechnology potential of lactobacilli through comparative genomics of 213 strains and associated genera.</title>
        <authorList>
            <person name="Sun Z."/>
            <person name="Harris H.M."/>
            <person name="McCann A."/>
            <person name="Guo C."/>
            <person name="Argimon S."/>
            <person name="Zhang W."/>
            <person name="Yang X."/>
            <person name="Jeffery I.B."/>
            <person name="Cooney J.C."/>
            <person name="Kagawa T.F."/>
            <person name="Liu W."/>
            <person name="Song Y."/>
            <person name="Salvetti E."/>
            <person name="Wrobel A."/>
            <person name="Rasinkangas P."/>
            <person name="Parkhill J."/>
            <person name="Rea M.C."/>
            <person name="O'Sullivan O."/>
            <person name="Ritari J."/>
            <person name="Douillard F.P."/>
            <person name="Paul Ross R."/>
            <person name="Yang R."/>
            <person name="Briner A.E."/>
            <person name="Felis G.E."/>
            <person name="de Vos W.M."/>
            <person name="Barrangou R."/>
            <person name="Klaenhammer T.R."/>
            <person name="Caufield P.W."/>
            <person name="Cui Y."/>
            <person name="Zhang H."/>
            <person name="O'Toole P.W."/>
        </authorList>
    </citation>
    <scope>NUCLEOTIDE SEQUENCE [LARGE SCALE GENOMIC DNA]</scope>
    <source>
        <strain evidence="5 7">DSM 23908</strain>
    </source>
</reference>
<evidence type="ECO:0000256" key="2">
    <source>
        <dbReference type="ARBA" id="ARBA00022840"/>
    </source>
</evidence>
<dbReference type="GO" id="GO:0005524">
    <property type="term" value="F:ATP binding"/>
    <property type="evidence" value="ECO:0007669"/>
    <property type="project" value="UniProtKB-KW"/>
</dbReference>
<accession>I7K256</accession>
<dbReference type="Proteomes" id="UP000051521">
    <property type="component" value="Unassembled WGS sequence"/>
</dbReference>
<evidence type="ECO:0000313" key="6">
    <source>
        <dbReference type="Proteomes" id="UP000009326"/>
    </source>
</evidence>
<proteinExistence type="predicted"/>
<name>I7K256_9LACO</name>
<organism evidence="4 6">
    <name type="scientific">Lactobacillus gigeriorum DSM 23908 = CRBIP 24.85</name>
    <dbReference type="NCBI Taxonomy" id="1423751"/>
    <lineage>
        <taxon>Bacteria</taxon>
        <taxon>Bacillati</taxon>
        <taxon>Bacillota</taxon>
        <taxon>Bacilli</taxon>
        <taxon>Lactobacillales</taxon>
        <taxon>Lactobacillaceae</taxon>
        <taxon>Lactobacillus</taxon>
    </lineage>
</organism>
<dbReference type="InterPro" id="IPR027417">
    <property type="entry name" value="P-loop_NTPase"/>
</dbReference>
<dbReference type="PROSITE" id="PS50893">
    <property type="entry name" value="ABC_TRANSPORTER_2"/>
    <property type="match status" value="1"/>
</dbReference>
<gene>
    <name evidence="4" type="ORF">BN52_00760</name>
    <name evidence="5" type="ORF">FC38_GL000641</name>
</gene>
<dbReference type="Proteomes" id="UP000009326">
    <property type="component" value="Unassembled WGS sequence"/>
</dbReference>
<keyword evidence="1" id="KW-0547">Nucleotide-binding</keyword>
<feature type="domain" description="ABC transporter" evidence="3">
    <location>
        <begin position="5"/>
        <end position="227"/>
    </location>
</feature>
<protein>
    <submittedName>
        <fullName evidence="5">ABC transporter ATP-binding protein</fullName>
    </submittedName>
    <submittedName>
        <fullName evidence="4">ABC transporter, ATP-binding protein</fullName>
    </submittedName>
</protein>
<comment type="caution">
    <text evidence="4">The sequence shown here is derived from an EMBL/GenBank/DDBJ whole genome shotgun (WGS) entry which is preliminary data.</text>
</comment>
<dbReference type="AlphaFoldDB" id="I7K256"/>
<sequence length="235" mass="26916">MTEILNIKDLTYRKNQKSILQDVNLNLDQGKIVALLGENGAGKTTLMRIIAGLAKNYRGEVQVLGDSETALRKAHISFTDNLSGFSDATKIKEVVKFYNILFSDFDENEFEELRKFMKLDPEMRLSQLSKGMKEKLIIALTFARKVDLYLLDEPFGGIDSMARKKIINSIILWKDEKSTILISDHFVNEISSLLDEVVIVKDHKIYAHKSADDIREQHESIETYYESLYADEEAE</sequence>
<dbReference type="InterPro" id="IPR003593">
    <property type="entry name" value="AAA+_ATPase"/>
</dbReference>
<evidence type="ECO:0000313" key="7">
    <source>
        <dbReference type="Proteomes" id="UP000051521"/>
    </source>
</evidence>